<keyword evidence="1" id="KW-1003">Cell membrane</keyword>
<dbReference type="Pfam" id="PF08478">
    <property type="entry name" value="POTRA_1"/>
    <property type="match status" value="1"/>
</dbReference>
<dbReference type="InterPro" id="IPR026579">
    <property type="entry name" value="FtsQ"/>
</dbReference>
<evidence type="ECO:0000256" key="2">
    <source>
        <dbReference type="ARBA" id="ARBA00022519"/>
    </source>
</evidence>
<dbReference type="AlphaFoldDB" id="A0A0F0CVM3"/>
<dbReference type="PANTHER" id="PTHR35851">
    <property type="entry name" value="CELL DIVISION PROTEIN FTSQ"/>
    <property type="match status" value="1"/>
</dbReference>
<evidence type="ECO:0000313" key="9">
    <source>
        <dbReference type="EMBL" id="KJJ85611.1"/>
    </source>
</evidence>
<keyword evidence="2" id="KW-0997">Cell inner membrane</keyword>
<evidence type="ECO:0000313" key="11">
    <source>
        <dbReference type="Proteomes" id="UP000033428"/>
    </source>
</evidence>
<keyword evidence="6" id="KW-0131">Cell cycle</keyword>
<evidence type="ECO:0000256" key="3">
    <source>
        <dbReference type="ARBA" id="ARBA00022618"/>
    </source>
</evidence>
<organism evidence="9 11">
    <name type="scientific">Candidatus Omnitrophus magneticus</name>
    <dbReference type="NCBI Taxonomy" id="1609969"/>
    <lineage>
        <taxon>Bacteria</taxon>
        <taxon>Pseudomonadati</taxon>
        <taxon>Candidatus Omnitrophota</taxon>
        <taxon>Candidatus Omnitrophus</taxon>
    </lineage>
</organism>
<keyword evidence="5" id="KW-0472">Membrane</keyword>
<dbReference type="PANTHER" id="PTHR35851:SF1">
    <property type="entry name" value="CELL DIVISION PROTEIN FTSQ"/>
    <property type="match status" value="1"/>
</dbReference>
<proteinExistence type="predicted"/>
<keyword evidence="5" id="KW-1133">Transmembrane helix</keyword>
<dbReference type="Proteomes" id="UP000033428">
    <property type="component" value="Unassembled WGS sequence"/>
</dbReference>
<dbReference type="InterPro" id="IPR013685">
    <property type="entry name" value="POTRA_FtsQ_type"/>
</dbReference>
<evidence type="ECO:0000256" key="1">
    <source>
        <dbReference type="ARBA" id="ARBA00022475"/>
    </source>
</evidence>
<feature type="domain" description="POTRA" evidence="8">
    <location>
        <begin position="55"/>
        <end position="121"/>
    </location>
</feature>
<keyword evidence="3 9" id="KW-0132">Cell division</keyword>
<dbReference type="EMBL" id="JYNY01000113">
    <property type="protein sequence ID" value="KJJ85611.1"/>
    <property type="molecule type" value="Genomic_DNA"/>
</dbReference>
<sequence>MPRARKTAKKKVSAKNTRNNTKKNLAVLLLFLFLAGVIVFVSYEAWNFFTSSPFFTIKDVRVNTNGNVALSKLEREMKDLCVSKNIFLVDLNWVADSVKKEYSQLKKVEVRRVFPSKIEINFIQREPSVIIKANYDIVIDDDRTVLANDDKIDKSKLPRIIGINLQHYPPPGERIDSAPLAQTLNLYGVLKANGIAGRFKVNYIDASNTSNILVKLDDFILKLGRDNFLSKLVKFEEISSDPKVNLKDIDYIDLRFEETVISPKKVSSVKS</sequence>
<dbReference type="Pfam" id="PF03799">
    <property type="entry name" value="FtsQ_DivIB_C"/>
    <property type="match status" value="1"/>
</dbReference>
<dbReference type="EMBL" id="JYNY01000070">
    <property type="protein sequence ID" value="KJJ85809.1"/>
    <property type="molecule type" value="Genomic_DNA"/>
</dbReference>
<dbReference type="GO" id="GO:0090529">
    <property type="term" value="P:cell septum assembly"/>
    <property type="evidence" value="ECO:0007669"/>
    <property type="project" value="InterPro"/>
</dbReference>
<dbReference type="Gene3D" id="3.10.20.310">
    <property type="entry name" value="membrane protein fhac"/>
    <property type="match status" value="1"/>
</dbReference>
<gene>
    <name evidence="10" type="ORF">OMAG_000327</name>
    <name evidence="9" type="ORF">OMAG_000516</name>
</gene>
<evidence type="ECO:0000259" key="8">
    <source>
        <dbReference type="Pfam" id="PF08478"/>
    </source>
</evidence>
<name>A0A0F0CVM3_9BACT</name>
<protein>
    <submittedName>
        <fullName evidence="9">Cell division protein FtsQ</fullName>
    </submittedName>
</protein>
<evidence type="ECO:0000259" key="7">
    <source>
        <dbReference type="Pfam" id="PF03799"/>
    </source>
</evidence>
<dbReference type="InterPro" id="IPR005548">
    <property type="entry name" value="Cell_div_FtsQ/DivIB_C"/>
</dbReference>
<keyword evidence="11" id="KW-1185">Reference proteome</keyword>
<comment type="caution">
    <text evidence="9">The sequence shown here is derived from an EMBL/GenBank/DDBJ whole genome shotgun (WGS) entry which is preliminary data.</text>
</comment>
<keyword evidence="4" id="KW-0812">Transmembrane</keyword>
<accession>A0A0F0CVM3</accession>
<reference evidence="9 11" key="1">
    <citation type="submission" date="2015-02" db="EMBL/GenBank/DDBJ databases">
        <title>Single-cell genomics of uncultivated deep-branching MTB reveals a conserved set of magnetosome genes.</title>
        <authorList>
            <person name="Kolinko S."/>
            <person name="Richter M."/>
            <person name="Glockner F.O."/>
            <person name="Brachmann A."/>
            <person name="Schuler D."/>
        </authorList>
    </citation>
    <scope>NUCLEOTIDE SEQUENCE [LARGE SCALE GENOMIC DNA]</scope>
    <source>
        <strain evidence="9">SKK-01</strain>
    </source>
</reference>
<feature type="domain" description="Cell division protein FtsQ/DivIB C-terminal" evidence="7">
    <location>
        <begin position="136"/>
        <end position="255"/>
    </location>
</feature>
<evidence type="ECO:0000256" key="4">
    <source>
        <dbReference type="ARBA" id="ARBA00022692"/>
    </source>
</evidence>
<evidence type="ECO:0000313" key="10">
    <source>
        <dbReference type="EMBL" id="KJJ85809.1"/>
    </source>
</evidence>
<evidence type="ECO:0000256" key="5">
    <source>
        <dbReference type="ARBA" id="ARBA00022989"/>
    </source>
</evidence>
<evidence type="ECO:0000256" key="6">
    <source>
        <dbReference type="ARBA" id="ARBA00023306"/>
    </source>
</evidence>